<dbReference type="InterPro" id="IPR030564">
    <property type="entry name" value="Myotubularin"/>
</dbReference>
<dbReference type="GO" id="GO:0004438">
    <property type="term" value="F:phosphatidylinositol-3-phosphate phosphatase activity"/>
    <property type="evidence" value="ECO:0007669"/>
    <property type="project" value="TreeGrafter"/>
</dbReference>
<evidence type="ECO:0000256" key="1">
    <source>
        <dbReference type="ARBA" id="ARBA00007471"/>
    </source>
</evidence>
<dbReference type="InterPro" id="IPR010569">
    <property type="entry name" value="Myotubularin-like_Pase_dom"/>
</dbReference>
<evidence type="ECO:0000259" key="2">
    <source>
        <dbReference type="PROSITE" id="PS51339"/>
    </source>
</evidence>
<protein>
    <recommendedName>
        <fullName evidence="2">Myotubularin phosphatase domain-containing protein</fullName>
    </recommendedName>
</protein>
<dbReference type="SUPFAM" id="SSF52799">
    <property type="entry name" value="(Phosphotyrosine protein) phosphatases II"/>
    <property type="match status" value="1"/>
</dbReference>
<feature type="domain" description="Myotubularin phosphatase" evidence="2">
    <location>
        <begin position="135"/>
        <end position="219"/>
    </location>
</feature>
<keyword evidence="4" id="KW-1185">Reference proteome</keyword>
<dbReference type="GO" id="GO:0016020">
    <property type="term" value="C:membrane"/>
    <property type="evidence" value="ECO:0007669"/>
    <property type="project" value="TreeGrafter"/>
</dbReference>
<dbReference type="KEGG" id="kne:92183758"/>
<accession>A0AAW0YUB6</accession>
<proteinExistence type="inferred from homology"/>
<dbReference type="InterPro" id="IPR011993">
    <property type="entry name" value="PH-like_dom_sf"/>
</dbReference>
<dbReference type="GeneID" id="92183758"/>
<sequence length="219" mass="24832">MDSLRVTKVDDVVLEYFTPPSDPQGRPIRQRRTGTLHLTAHHLIFSQTATSHASEPEVWIPYPCITLLTRLPQSIHGLYPIQVETTTFDSYVLLFDNDREGGAEDVWQSVKDCAVKSSVEQLHAFFYTSTVSGSGWATYNPRTEFFRQGLGTRTKAWRFTDMNKDYTFSPTYPSKLIIPSRISDSTLAYAAKYRSKARIPALTYLHWANNVSSTLQAVS</sequence>
<gene>
    <name evidence="3" type="ORF">IAR55_006500</name>
</gene>
<dbReference type="Pfam" id="PF21098">
    <property type="entry name" value="PH-GRAM_MTMR6-like"/>
    <property type="match status" value="1"/>
</dbReference>
<dbReference type="PROSITE" id="PS51339">
    <property type="entry name" value="PPASE_MYOTUBULARIN"/>
    <property type="match status" value="1"/>
</dbReference>
<dbReference type="PANTHER" id="PTHR10807:SF128">
    <property type="entry name" value="PHOSPHATIDYLINOSITOL-3,5-BISPHOSPHATE 3-PHOSPHATASE"/>
    <property type="match status" value="1"/>
</dbReference>
<dbReference type="EMBL" id="JBCAWK010000013">
    <property type="protein sequence ID" value="KAK8844653.1"/>
    <property type="molecule type" value="Genomic_DNA"/>
</dbReference>
<dbReference type="RefSeq" id="XP_066799877.1">
    <property type="nucleotide sequence ID" value="XM_066949583.1"/>
</dbReference>
<dbReference type="Gene3D" id="2.30.29.30">
    <property type="entry name" value="Pleckstrin-homology domain (PH domain)/Phosphotyrosine-binding domain (PTB)"/>
    <property type="match status" value="1"/>
</dbReference>
<dbReference type="GO" id="GO:0005737">
    <property type="term" value="C:cytoplasm"/>
    <property type="evidence" value="ECO:0007669"/>
    <property type="project" value="TreeGrafter"/>
</dbReference>
<comment type="similarity">
    <text evidence="1">Belongs to the protein-tyrosine phosphatase family. Non-receptor class myotubularin subfamily.</text>
</comment>
<reference evidence="3 4" key="1">
    <citation type="journal article" date="2024" name="bioRxiv">
        <title>Comparative genomics of Cryptococcus and Kwoniella reveals pathogenesis evolution and contrasting karyotype dynamics via intercentromeric recombination or chromosome fusion.</title>
        <authorList>
            <person name="Coelho M.A."/>
            <person name="David-Palma M."/>
            <person name="Shea T."/>
            <person name="Bowers K."/>
            <person name="McGinley-Smith S."/>
            <person name="Mohammad A.W."/>
            <person name="Gnirke A."/>
            <person name="Yurkov A.M."/>
            <person name="Nowrousian M."/>
            <person name="Sun S."/>
            <person name="Cuomo C.A."/>
            <person name="Heitman J."/>
        </authorList>
    </citation>
    <scope>NUCLEOTIDE SEQUENCE [LARGE SCALE GENOMIC DNA]</scope>
    <source>
        <strain evidence="3 4">CBS 13917</strain>
    </source>
</reference>
<dbReference type="Proteomes" id="UP001388673">
    <property type="component" value="Unassembled WGS sequence"/>
</dbReference>
<evidence type="ECO:0000313" key="4">
    <source>
        <dbReference type="Proteomes" id="UP001388673"/>
    </source>
</evidence>
<dbReference type="InterPro" id="IPR048994">
    <property type="entry name" value="PH-GRAM_MTMR6-9"/>
</dbReference>
<organism evidence="3 4">
    <name type="scientific">Kwoniella newhampshirensis</name>
    <dbReference type="NCBI Taxonomy" id="1651941"/>
    <lineage>
        <taxon>Eukaryota</taxon>
        <taxon>Fungi</taxon>
        <taxon>Dikarya</taxon>
        <taxon>Basidiomycota</taxon>
        <taxon>Agaricomycotina</taxon>
        <taxon>Tremellomycetes</taxon>
        <taxon>Tremellales</taxon>
        <taxon>Cryptococcaceae</taxon>
        <taxon>Kwoniella</taxon>
    </lineage>
</organism>
<dbReference type="SUPFAM" id="SSF50729">
    <property type="entry name" value="PH domain-like"/>
    <property type="match status" value="1"/>
</dbReference>
<dbReference type="AlphaFoldDB" id="A0AAW0YUB6"/>
<dbReference type="GO" id="GO:0046856">
    <property type="term" value="P:phosphatidylinositol dephosphorylation"/>
    <property type="evidence" value="ECO:0007669"/>
    <property type="project" value="TreeGrafter"/>
</dbReference>
<dbReference type="PANTHER" id="PTHR10807">
    <property type="entry name" value="MYOTUBULARIN-RELATED"/>
    <property type="match status" value="1"/>
</dbReference>
<dbReference type="InterPro" id="IPR029021">
    <property type="entry name" value="Prot-tyrosine_phosphatase-like"/>
</dbReference>
<dbReference type="Pfam" id="PF06602">
    <property type="entry name" value="Myotub-related"/>
    <property type="match status" value="1"/>
</dbReference>
<comment type="caution">
    <text evidence="3">The sequence shown here is derived from an EMBL/GenBank/DDBJ whole genome shotgun (WGS) entry which is preliminary data.</text>
</comment>
<evidence type="ECO:0000313" key="3">
    <source>
        <dbReference type="EMBL" id="KAK8844653.1"/>
    </source>
</evidence>
<name>A0AAW0YUB6_9TREE</name>